<evidence type="ECO:0000313" key="1">
    <source>
        <dbReference type="EMBL" id="KAH9830344.1"/>
    </source>
</evidence>
<comment type="caution">
    <text evidence="1">The sequence shown here is derived from an EMBL/GenBank/DDBJ whole genome shotgun (WGS) entry which is preliminary data.</text>
</comment>
<feature type="non-terminal residue" evidence="1">
    <location>
        <position position="94"/>
    </location>
</feature>
<sequence>AWREKMALCFVIACLCGIVGLITQVGVQKMLCPQIEQQSSGWYVRKGSVGLILGVQGRQMKFTYLSKTAVEGLGANFTQLLQEPGQDITPSFQR</sequence>
<name>A0ABQ8K0X6_9APHY</name>
<dbReference type="GeneID" id="72000591"/>
<dbReference type="Proteomes" id="UP000814176">
    <property type="component" value="Unassembled WGS sequence"/>
</dbReference>
<keyword evidence="2" id="KW-1185">Reference proteome</keyword>
<reference evidence="1 2" key="1">
    <citation type="journal article" date="2021" name="Environ. Microbiol.">
        <title>Gene family expansions and transcriptome signatures uncover fungal adaptations to wood decay.</title>
        <authorList>
            <person name="Hage H."/>
            <person name="Miyauchi S."/>
            <person name="Viragh M."/>
            <person name="Drula E."/>
            <person name="Min B."/>
            <person name="Chaduli D."/>
            <person name="Navarro D."/>
            <person name="Favel A."/>
            <person name="Norest M."/>
            <person name="Lesage-Meessen L."/>
            <person name="Balint B."/>
            <person name="Merenyi Z."/>
            <person name="de Eugenio L."/>
            <person name="Morin E."/>
            <person name="Martinez A.T."/>
            <person name="Baldrian P."/>
            <person name="Stursova M."/>
            <person name="Martinez M.J."/>
            <person name="Novotny C."/>
            <person name="Magnuson J.K."/>
            <person name="Spatafora J.W."/>
            <person name="Maurice S."/>
            <person name="Pangilinan J."/>
            <person name="Andreopoulos W."/>
            <person name="LaButti K."/>
            <person name="Hundley H."/>
            <person name="Na H."/>
            <person name="Kuo A."/>
            <person name="Barry K."/>
            <person name="Lipzen A."/>
            <person name="Henrissat B."/>
            <person name="Riley R."/>
            <person name="Ahrendt S."/>
            <person name="Nagy L.G."/>
            <person name="Grigoriev I.V."/>
            <person name="Martin F."/>
            <person name="Rosso M.N."/>
        </authorList>
    </citation>
    <scope>NUCLEOTIDE SEQUENCE [LARGE SCALE GENOMIC DNA]</scope>
    <source>
        <strain evidence="1 2">CIRM-BRFM 1785</strain>
    </source>
</reference>
<evidence type="ECO:0000313" key="2">
    <source>
        <dbReference type="Proteomes" id="UP000814176"/>
    </source>
</evidence>
<dbReference type="RefSeq" id="XP_047773666.1">
    <property type="nucleotide sequence ID" value="XM_047919859.1"/>
</dbReference>
<dbReference type="EMBL" id="JADCUA010000032">
    <property type="protein sequence ID" value="KAH9830344.1"/>
    <property type="molecule type" value="Genomic_DNA"/>
</dbReference>
<proteinExistence type="predicted"/>
<accession>A0ABQ8K0X6</accession>
<gene>
    <name evidence="1" type="ORF">C8Q71DRAFT_690929</name>
</gene>
<protein>
    <submittedName>
        <fullName evidence="1">Uncharacterized protein</fullName>
    </submittedName>
</protein>
<organism evidence="1 2">
    <name type="scientific">Rhodofomes roseus</name>
    <dbReference type="NCBI Taxonomy" id="34475"/>
    <lineage>
        <taxon>Eukaryota</taxon>
        <taxon>Fungi</taxon>
        <taxon>Dikarya</taxon>
        <taxon>Basidiomycota</taxon>
        <taxon>Agaricomycotina</taxon>
        <taxon>Agaricomycetes</taxon>
        <taxon>Polyporales</taxon>
        <taxon>Rhodofomes</taxon>
    </lineage>
</organism>
<feature type="non-terminal residue" evidence="1">
    <location>
        <position position="1"/>
    </location>
</feature>